<protein>
    <recommendedName>
        <fullName evidence="4">C-type lysozyme inhibitor domain-containing protein</fullName>
    </recommendedName>
</protein>
<dbReference type="RefSeq" id="WP_377400244.1">
    <property type="nucleotide sequence ID" value="NZ_JBHTFQ010000002.1"/>
</dbReference>
<dbReference type="EMBL" id="JBHTFQ010000002">
    <property type="protein sequence ID" value="MFC7703617.1"/>
    <property type="molecule type" value="Genomic_DNA"/>
</dbReference>
<organism evidence="2 3">
    <name type="scientific">Plastorhodobacter daqingensis</name>
    <dbReference type="NCBI Taxonomy" id="1387281"/>
    <lineage>
        <taxon>Bacteria</taxon>
        <taxon>Pseudomonadati</taxon>
        <taxon>Pseudomonadota</taxon>
        <taxon>Alphaproteobacteria</taxon>
        <taxon>Rhodobacterales</taxon>
        <taxon>Paracoccaceae</taxon>
        <taxon>Plastorhodobacter</taxon>
    </lineage>
</organism>
<name>A0ABW2UG21_9RHOB</name>
<sequence length="115" mass="12244">MPAFLPLVLLLALPALAASCPLLTRVDRESYDCPGAAGQPGFTLVLPRLRQGAEARFVPEGGAEHILTLRALSDTHLDVAGAGMSLSVHRGDGRIAILSGSTLRSHDCRKARFRM</sequence>
<proteinExistence type="predicted"/>
<gene>
    <name evidence="2" type="ORF">ACFQXB_05345</name>
</gene>
<evidence type="ECO:0000313" key="2">
    <source>
        <dbReference type="EMBL" id="MFC7703617.1"/>
    </source>
</evidence>
<evidence type="ECO:0008006" key="4">
    <source>
        <dbReference type="Google" id="ProtNLM"/>
    </source>
</evidence>
<comment type="caution">
    <text evidence="2">The sequence shown here is derived from an EMBL/GenBank/DDBJ whole genome shotgun (WGS) entry which is preliminary data.</text>
</comment>
<evidence type="ECO:0000256" key="1">
    <source>
        <dbReference type="SAM" id="SignalP"/>
    </source>
</evidence>
<accession>A0ABW2UG21</accession>
<evidence type="ECO:0000313" key="3">
    <source>
        <dbReference type="Proteomes" id="UP001596516"/>
    </source>
</evidence>
<feature type="signal peptide" evidence="1">
    <location>
        <begin position="1"/>
        <end position="17"/>
    </location>
</feature>
<keyword evidence="3" id="KW-1185">Reference proteome</keyword>
<keyword evidence="1" id="KW-0732">Signal</keyword>
<feature type="chain" id="PRO_5046243214" description="C-type lysozyme inhibitor domain-containing protein" evidence="1">
    <location>
        <begin position="18"/>
        <end position="115"/>
    </location>
</feature>
<dbReference type="Proteomes" id="UP001596516">
    <property type="component" value="Unassembled WGS sequence"/>
</dbReference>
<reference evidence="3" key="1">
    <citation type="journal article" date="2019" name="Int. J. Syst. Evol. Microbiol.">
        <title>The Global Catalogue of Microorganisms (GCM) 10K type strain sequencing project: providing services to taxonomists for standard genome sequencing and annotation.</title>
        <authorList>
            <consortium name="The Broad Institute Genomics Platform"/>
            <consortium name="The Broad Institute Genome Sequencing Center for Infectious Disease"/>
            <person name="Wu L."/>
            <person name="Ma J."/>
        </authorList>
    </citation>
    <scope>NUCLEOTIDE SEQUENCE [LARGE SCALE GENOMIC DNA]</scope>
    <source>
        <strain evidence="3">CGMCC 1.12750</strain>
    </source>
</reference>